<dbReference type="Pfam" id="PF02949">
    <property type="entry name" value="7tm_6"/>
    <property type="match status" value="1"/>
</dbReference>
<evidence type="ECO:0000256" key="1">
    <source>
        <dbReference type="ARBA" id="ARBA00004651"/>
    </source>
</evidence>
<keyword evidence="2" id="KW-1003">Cell membrane</keyword>
<feature type="transmembrane region" description="Helical" evidence="10">
    <location>
        <begin position="59"/>
        <end position="80"/>
    </location>
</feature>
<comment type="caution">
    <text evidence="10">Lacks conserved residue(s) required for the propagation of feature annotation.</text>
</comment>
<dbReference type="GO" id="GO:0005549">
    <property type="term" value="F:odorant binding"/>
    <property type="evidence" value="ECO:0007669"/>
    <property type="project" value="InterPro"/>
</dbReference>
<name>A0AAV2NCT8_9HYME</name>
<gene>
    <name evidence="11" type="ORF">LPLAT_LOCUS3713</name>
</gene>
<evidence type="ECO:0000313" key="12">
    <source>
        <dbReference type="Proteomes" id="UP001497644"/>
    </source>
</evidence>
<evidence type="ECO:0000256" key="10">
    <source>
        <dbReference type="RuleBase" id="RU351113"/>
    </source>
</evidence>
<dbReference type="EMBL" id="OZ034836">
    <property type="protein sequence ID" value="CAL1677738.1"/>
    <property type="molecule type" value="Genomic_DNA"/>
</dbReference>
<keyword evidence="9 10" id="KW-0807">Transducer</keyword>
<feature type="transmembrane region" description="Helical" evidence="10">
    <location>
        <begin position="129"/>
        <end position="153"/>
    </location>
</feature>
<keyword evidence="6 10" id="KW-1133">Transmembrane helix</keyword>
<keyword evidence="7 10" id="KW-0472">Membrane</keyword>
<comment type="similarity">
    <text evidence="10">Belongs to the insect chemoreceptor superfamily. Heteromeric odorant receptor channel (TC 1.A.69) family.</text>
</comment>
<dbReference type="GO" id="GO:0005886">
    <property type="term" value="C:plasma membrane"/>
    <property type="evidence" value="ECO:0007669"/>
    <property type="project" value="UniProtKB-SubCell"/>
</dbReference>
<keyword evidence="5 10" id="KW-0552">Olfaction</keyword>
<evidence type="ECO:0000256" key="9">
    <source>
        <dbReference type="ARBA" id="ARBA00023224"/>
    </source>
</evidence>
<keyword evidence="12" id="KW-1185">Reference proteome</keyword>
<evidence type="ECO:0000256" key="7">
    <source>
        <dbReference type="ARBA" id="ARBA00023136"/>
    </source>
</evidence>
<feature type="transmembrane region" description="Helical" evidence="10">
    <location>
        <begin position="28"/>
        <end position="47"/>
    </location>
</feature>
<evidence type="ECO:0000256" key="8">
    <source>
        <dbReference type="ARBA" id="ARBA00023170"/>
    </source>
</evidence>
<comment type="subcellular location">
    <subcellularLocation>
        <location evidence="1 10">Cell membrane</location>
        <topology evidence="1 10">Multi-pass membrane protein</topology>
    </subcellularLocation>
</comment>
<keyword evidence="8 10" id="KW-0675">Receptor</keyword>
<organism evidence="11 12">
    <name type="scientific">Lasius platythorax</name>
    <dbReference type="NCBI Taxonomy" id="488582"/>
    <lineage>
        <taxon>Eukaryota</taxon>
        <taxon>Metazoa</taxon>
        <taxon>Ecdysozoa</taxon>
        <taxon>Arthropoda</taxon>
        <taxon>Hexapoda</taxon>
        <taxon>Insecta</taxon>
        <taxon>Pterygota</taxon>
        <taxon>Neoptera</taxon>
        <taxon>Endopterygota</taxon>
        <taxon>Hymenoptera</taxon>
        <taxon>Apocrita</taxon>
        <taxon>Aculeata</taxon>
        <taxon>Formicoidea</taxon>
        <taxon>Formicidae</taxon>
        <taxon>Formicinae</taxon>
        <taxon>Lasius</taxon>
        <taxon>Lasius</taxon>
    </lineage>
</organism>
<dbReference type="PANTHER" id="PTHR21137">
    <property type="entry name" value="ODORANT RECEPTOR"/>
    <property type="match status" value="1"/>
</dbReference>
<proteinExistence type="inferred from homology"/>
<dbReference type="Proteomes" id="UP001497644">
    <property type="component" value="Chromosome 13"/>
</dbReference>
<reference evidence="11" key="1">
    <citation type="submission" date="2024-04" db="EMBL/GenBank/DDBJ databases">
        <authorList>
            <consortium name="Molecular Ecology Group"/>
        </authorList>
    </citation>
    <scope>NUCLEOTIDE SEQUENCE</scope>
</reference>
<evidence type="ECO:0000256" key="4">
    <source>
        <dbReference type="ARBA" id="ARBA00022692"/>
    </source>
</evidence>
<protein>
    <recommendedName>
        <fullName evidence="10">Odorant receptor</fullName>
    </recommendedName>
</protein>
<dbReference type="InterPro" id="IPR004117">
    <property type="entry name" value="7tm6_olfct_rcpt"/>
</dbReference>
<evidence type="ECO:0000313" key="11">
    <source>
        <dbReference type="EMBL" id="CAL1677738.1"/>
    </source>
</evidence>
<dbReference type="AlphaFoldDB" id="A0AAV2NCT8"/>
<evidence type="ECO:0000256" key="6">
    <source>
        <dbReference type="ARBA" id="ARBA00022989"/>
    </source>
</evidence>
<keyword evidence="4 10" id="KW-0812">Transmembrane</keyword>
<dbReference type="GO" id="GO:0004984">
    <property type="term" value="F:olfactory receptor activity"/>
    <property type="evidence" value="ECO:0007669"/>
    <property type="project" value="InterPro"/>
</dbReference>
<keyword evidence="3 10" id="KW-0716">Sensory transduction</keyword>
<evidence type="ECO:0000256" key="5">
    <source>
        <dbReference type="ARBA" id="ARBA00022725"/>
    </source>
</evidence>
<dbReference type="GO" id="GO:0007165">
    <property type="term" value="P:signal transduction"/>
    <property type="evidence" value="ECO:0007669"/>
    <property type="project" value="UniProtKB-KW"/>
</dbReference>
<feature type="transmembrane region" description="Helical" evidence="10">
    <location>
        <begin position="368"/>
        <end position="385"/>
    </location>
</feature>
<feature type="transmembrane region" description="Helical" evidence="10">
    <location>
        <begin position="174"/>
        <end position="194"/>
    </location>
</feature>
<sequence>MQSVILRYYRVNKTFMSQIGTWPYQSRIMRILIPIAMAFIDISYVLAEMIRMFDTWGNVDIAVECIISTIIVLACFTKLLNLSFRINETRHLFSLIEYHWQVFNNSTDVKILQNYVIFGRKVVLFYATYVYVSTSLYLIMPMTPQILDLMMPLNESRPRKFLFEVEYRVDREKYYYLILFHSYVAVVAVMSIVVCADTTYIAYVQHCCSLFAAVGYRLEHIVSRECKLSQTNHLTKNEEKTCQDMEVGDNYFQEQTVFRELIICLRKHQLAIQYARLLESSFMLSTGIQLSCNMLALSLTGIQVISNLDNTEDFIRYACLCAGAFFHLLCMSLPGQRLMDHSVNIFDEACRSHWYTFSLKSKRLLRILLYRSIIPCTLTAGKIYVMSMANYSMIVQSAMSYFMTFSSLK</sequence>
<accession>A0AAV2NCT8</accession>
<evidence type="ECO:0000256" key="2">
    <source>
        <dbReference type="ARBA" id="ARBA00022475"/>
    </source>
</evidence>
<dbReference type="PANTHER" id="PTHR21137:SF35">
    <property type="entry name" value="ODORANT RECEPTOR 19A-RELATED"/>
    <property type="match status" value="1"/>
</dbReference>
<evidence type="ECO:0000256" key="3">
    <source>
        <dbReference type="ARBA" id="ARBA00022606"/>
    </source>
</evidence>